<keyword evidence="10" id="KW-1185">Reference proteome</keyword>
<dbReference type="PANTHER" id="PTHR42718">
    <property type="entry name" value="MAJOR FACILITATOR SUPERFAMILY MULTIDRUG TRANSPORTER MFSC"/>
    <property type="match status" value="1"/>
</dbReference>
<evidence type="ECO:0000256" key="4">
    <source>
        <dbReference type="ARBA" id="ARBA00022692"/>
    </source>
</evidence>
<dbReference type="RefSeq" id="WP_194705831.1">
    <property type="nucleotide sequence ID" value="NZ_JADKPN010000002.1"/>
</dbReference>
<organism evidence="9 10">
    <name type="scientific">Nocardioides islandensis</name>
    <dbReference type="NCBI Taxonomy" id="433663"/>
    <lineage>
        <taxon>Bacteria</taxon>
        <taxon>Bacillati</taxon>
        <taxon>Actinomycetota</taxon>
        <taxon>Actinomycetes</taxon>
        <taxon>Propionibacteriales</taxon>
        <taxon>Nocardioidaceae</taxon>
        <taxon>Nocardioides</taxon>
    </lineage>
</organism>
<dbReference type="EMBL" id="JADKPN010000002">
    <property type="protein sequence ID" value="MBF4762620.1"/>
    <property type="molecule type" value="Genomic_DNA"/>
</dbReference>
<keyword evidence="5 7" id="KW-1133">Transmembrane helix</keyword>
<dbReference type="SUPFAM" id="SSF103473">
    <property type="entry name" value="MFS general substrate transporter"/>
    <property type="match status" value="1"/>
</dbReference>
<feature type="transmembrane region" description="Helical" evidence="7">
    <location>
        <begin position="328"/>
        <end position="349"/>
    </location>
</feature>
<keyword evidence="3" id="KW-1003">Cell membrane</keyword>
<dbReference type="Gene3D" id="1.20.1250.20">
    <property type="entry name" value="MFS general substrate transporter like domains"/>
    <property type="match status" value="1"/>
</dbReference>
<evidence type="ECO:0000256" key="5">
    <source>
        <dbReference type="ARBA" id="ARBA00022989"/>
    </source>
</evidence>
<protein>
    <submittedName>
        <fullName evidence="9">MFS transporter</fullName>
    </submittedName>
</protein>
<feature type="transmembrane region" description="Helical" evidence="7">
    <location>
        <begin position="121"/>
        <end position="139"/>
    </location>
</feature>
<dbReference type="PRINTS" id="PR01036">
    <property type="entry name" value="TCRTETB"/>
</dbReference>
<dbReference type="Gene3D" id="1.20.1720.10">
    <property type="entry name" value="Multidrug resistance protein D"/>
    <property type="match status" value="1"/>
</dbReference>
<evidence type="ECO:0000313" key="10">
    <source>
        <dbReference type="Proteomes" id="UP000640489"/>
    </source>
</evidence>
<dbReference type="GO" id="GO:0022857">
    <property type="term" value="F:transmembrane transporter activity"/>
    <property type="evidence" value="ECO:0007669"/>
    <property type="project" value="InterPro"/>
</dbReference>
<dbReference type="Proteomes" id="UP000640489">
    <property type="component" value="Unassembled WGS sequence"/>
</dbReference>
<feature type="transmembrane region" description="Helical" evidence="7">
    <location>
        <begin position="211"/>
        <end position="230"/>
    </location>
</feature>
<dbReference type="InterPro" id="IPR011701">
    <property type="entry name" value="MFS"/>
</dbReference>
<feature type="domain" description="Major facilitator superfamily (MFS) profile" evidence="8">
    <location>
        <begin position="25"/>
        <end position="499"/>
    </location>
</feature>
<sequence>MSEPDSTTPQASSQAAEPDPGRWWALVVLAAAQLMIILDASIVNIALPSAQADLDISNADRQWMITAYTLAFGALLLLGGRIADYTGRKRTFIIGLIGFAAASAIGGLAPNQEMLFGARALQGAFAALMAPASLSIVTVTFTEPKERAKAFGVFGALSGGGAAIGLIVGGILTEYASWRWCLGVNVPFAVIVAAAAVPLVKESKAHGDTRYDVPGVLLATVGLFSLVYGFTEAARAKHPDDPTSTAVQGWGAPSTVTFLVVAVVLLAAFVVWEGRARNPMLPLRVVSDRNRGGSFLTFLFVGAALYAMFLFLTYYFQVNLGYTPLKAGFAFLPFSLGIIVAAGFVSNLLPRLGPRALMIPGLLMAIVGMLLLTQIDQDSNYWLLVFPSMVIMSVGLAGVFIPAASTSLIGVESHDAGVASATLNTSQQIGGSLGTALLNTVFAGAVTAYFTDHPPSSPDEGQQLLPLAFIHGYHVAFLWGAFLFAAALVATLVLINAHREDIPADPSLLVDSED</sequence>
<feature type="transmembrane region" description="Helical" evidence="7">
    <location>
        <begin position="177"/>
        <end position="199"/>
    </location>
</feature>
<dbReference type="GO" id="GO:0005886">
    <property type="term" value="C:plasma membrane"/>
    <property type="evidence" value="ECO:0007669"/>
    <property type="project" value="UniProtKB-SubCell"/>
</dbReference>
<feature type="transmembrane region" description="Helical" evidence="7">
    <location>
        <begin position="250"/>
        <end position="272"/>
    </location>
</feature>
<dbReference type="Pfam" id="PF07690">
    <property type="entry name" value="MFS_1"/>
    <property type="match status" value="1"/>
</dbReference>
<feature type="transmembrane region" description="Helical" evidence="7">
    <location>
        <begin position="356"/>
        <end position="375"/>
    </location>
</feature>
<dbReference type="PROSITE" id="PS50850">
    <property type="entry name" value="MFS"/>
    <property type="match status" value="1"/>
</dbReference>
<feature type="transmembrane region" description="Helical" evidence="7">
    <location>
        <begin position="429"/>
        <end position="450"/>
    </location>
</feature>
<evidence type="ECO:0000256" key="6">
    <source>
        <dbReference type="ARBA" id="ARBA00023136"/>
    </source>
</evidence>
<evidence type="ECO:0000256" key="7">
    <source>
        <dbReference type="SAM" id="Phobius"/>
    </source>
</evidence>
<comment type="caution">
    <text evidence="9">The sequence shown here is derived from an EMBL/GenBank/DDBJ whole genome shotgun (WGS) entry which is preliminary data.</text>
</comment>
<accession>A0A930VD23</accession>
<reference evidence="9" key="1">
    <citation type="submission" date="2020-11" db="EMBL/GenBank/DDBJ databases">
        <title>Nocardioides sp. nov., isolated from Soil of Cynanchum wilfordii Hemsley rhizosphere.</title>
        <authorList>
            <person name="Lee J.-S."/>
            <person name="Suh M.K."/>
            <person name="Kim J.-S."/>
        </authorList>
    </citation>
    <scope>NUCLEOTIDE SEQUENCE</scope>
    <source>
        <strain evidence="9">KCTC 19275</strain>
    </source>
</reference>
<dbReference type="PANTHER" id="PTHR42718:SF46">
    <property type="entry name" value="BLR6921 PROTEIN"/>
    <property type="match status" value="1"/>
</dbReference>
<keyword evidence="6 7" id="KW-0472">Membrane</keyword>
<evidence type="ECO:0000313" key="9">
    <source>
        <dbReference type="EMBL" id="MBF4762620.1"/>
    </source>
</evidence>
<keyword evidence="2" id="KW-0813">Transport</keyword>
<name>A0A930VD23_9ACTN</name>
<feature type="transmembrane region" description="Helical" evidence="7">
    <location>
        <begin position="293"/>
        <end position="316"/>
    </location>
</feature>
<feature type="transmembrane region" description="Helical" evidence="7">
    <location>
        <begin position="23"/>
        <end position="43"/>
    </location>
</feature>
<evidence type="ECO:0000256" key="1">
    <source>
        <dbReference type="ARBA" id="ARBA00004651"/>
    </source>
</evidence>
<evidence type="ECO:0000256" key="2">
    <source>
        <dbReference type="ARBA" id="ARBA00022448"/>
    </source>
</evidence>
<dbReference type="InterPro" id="IPR036259">
    <property type="entry name" value="MFS_trans_sf"/>
</dbReference>
<comment type="subcellular location">
    <subcellularLocation>
        <location evidence="1">Cell membrane</location>
        <topology evidence="1">Multi-pass membrane protein</topology>
    </subcellularLocation>
</comment>
<dbReference type="AlphaFoldDB" id="A0A930VD23"/>
<proteinExistence type="predicted"/>
<feature type="transmembrane region" description="Helical" evidence="7">
    <location>
        <begin position="381"/>
        <end position="409"/>
    </location>
</feature>
<evidence type="ECO:0000256" key="3">
    <source>
        <dbReference type="ARBA" id="ARBA00022475"/>
    </source>
</evidence>
<keyword evidence="4 7" id="KW-0812">Transmembrane</keyword>
<gene>
    <name evidence="9" type="ORF">ISU07_05735</name>
</gene>
<feature type="transmembrane region" description="Helical" evidence="7">
    <location>
        <begin position="63"/>
        <end position="80"/>
    </location>
</feature>
<dbReference type="InterPro" id="IPR020846">
    <property type="entry name" value="MFS_dom"/>
</dbReference>
<feature type="transmembrane region" description="Helical" evidence="7">
    <location>
        <begin position="151"/>
        <end position="171"/>
    </location>
</feature>
<evidence type="ECO:0000259" key="8">
    <source>
        <dbReference type="PROSITE" id="PS50850"/>
    </source>
</evidence>
<feature type="transmembrane region" description="Helical" evidence="7">
    <location>
        <begin position="470"/>
        <end position="495"/>
    </location>
</feature>
<dbReference type="CDD" id="cd17321">
    <property type="entry name" value="MFS_MMR_MDR_like"/>
    <property type="match status" value="1"/>
</dbReference>
<feature type="transmembrane region" description="Helical" evidence="7">
    <location>
        <begin position="92"/>
        <end position="109"/>
    </location>
</feature>